<dbReference type="PANTHER" id="PTHR10566">
    <property type="entry name" value="CHAPERONE-ACTIVITY OF BC1 COMPLEX CABC1 -RELATED"/>
    <property type="match status" value="1"/>
</dbReference>
<gene>
    <name evidence="2" type="primary">ubiB</name>
    <name evidence="2" type="ORF">NCTC12475_01647</name>
</gene>
<keyword evidence="3" id="KW-1185">Reference proteome</keyword>
<dbReference type="PANTHER" id="PTHR10566:SF113">
    <property type="entry name" value="PROTEIN ACTIVITY OF BC1 COMPLEX KINASE 7, CHLOROPLASTIC"/>
    <property type="match status" value="1"/>
</dbReference>
<dbReference type="SUPFAM" id="SSF56112">
    <property type="entry name" value="Protein kinase-like (PK-like)"/>
    <property type="match status" value="1"/>
</dbReference>
<comment type="similarity">
    <text evidence="1">Belongs to the protein kinase superfamily. ADCK protein kinase family.</text>
</comment>
<dbReference type="EMBL" id="UFVD01000001">
    <property type="protein sequence ID" value="SUX11422.1"/>
    <property type="molecule type" value="Genomic_DNA"/>
</dbReference>
<dbReference type="AlphaFoldDB" id="A0A381DL39"/>
<sequence length="510" mass="59085">MIKFYNPLRIWKIFRLLLTFFLLIRKKKSFFLVKPLKANQISTHINSLGASFIKLAQVLATRSDFFSPKYLEELKKIHDSLPPMSESDFKKIYKDDIFTKFNKTPIASASIGQVHEAYLKDGTKVAVKIRRYNIKKMVVCDIKIIYFLSHIFSPLFSHYTKHSIEAVISEFSSTILREISMSEELKNLEKFSQIYKNCNIKFPKAYKEYCNDDMLTMSYEEGFRFDDIQNIKKHNININKVINDLVMFYVEQMLINGYFHADPHPGNVLINKNSEIILLDYGMVKMVPNDTRLAIISLLKAANEGDYIKYIAASKKLGISAYETPDILLAEFVERIFEIFSNNALSSSNMQDLANEVMQSTRKFPFKFPMEAIYILRVSAIIEGLGTSYIENFNGIKDILPILVKNIPRAYNKKYTFVEFAMDEIEDIPQTINNAKNSLQKLNYGELEINISKQQLSYFKKAINETINSILIGFIFIITAFFLIIFDKSYALIATVFLILGFIKLLYRKS</sequence>
<dbReference type="RefSeq" id="WP_089182152.1">
    <property type="nucleotide sequence ID" value="NZ_CP043427.1"/>
</dbReference>
<dbReference type="CDD" id="cd05121">
    <property type="entry name" value="ABC1_ADCK3-like"/>
    <property type="match status" value="1"/>
</dbReference>
<keyword evidence="2" id="KW-0830">Ubiquinone</keyword>
<evidence type="ECO:0000313" key="2">
    <source>
        <dbReference type="EMBL" id="SUX11422.1"/>
    </source>
</evidence>
<dbReference type="GO" id="GO:0004672">
    <property type="term" value="F:protein kinase activity"/>
    <property type="evidence" value="ECO:0007669"/>
    <property type="project" value="InterPro"/>
</dbReference>
<evidence type="ECO:0000256" key="1">
    <source>
        <dbReference type="ARBA" id="ARBA00009670"/>
    </source>
</evidence>
<protein>
    <submittedName>
        <fullName evidence="2">Probable ubiquinone biosynthesis protein UbiB</fullName>
    </submittedName>
</protein>
<dbReference type="InterPro" id="IPR011009">
    <property type="entry name" value="Kinase-like_dom_sf"/>
</dbReference>
<organism evidence="2 3">
    <name type="scientific">Campylobacter sputorum subsp. sputorum</name>
    <dbReference type="NCBI Taxonomy" id="32024"/>
    <lineage>
        <taxon>Bacteria</taxon>
        <taxon>Pseudomonadati</taxon>
        <taxon>Campylobacterota</taxon>
        <taxon>Epsilonproteobacteria</taxon>
        <taxon>Campylobacterales</taxon>
        <taxon>Campylobacteraceae</taxon>
        <taxon>Campylobacter</taxon>
    </lineage>
</organism>
<dbReference type="STRING" id="32024.GCA_000788295_00825"/>
<dbReference type="GeneID" id="93090287"/>
<dbReference type="InterPro" id="IPR000719">
    <property type="entry name" value="Prot_kinase_dom"/>
</dbReference>
<proteinExistence type="inferred from homology"/>
<evidence type="ECO:0000313" key="3">
    <source>
        <dbReference type="Proteomes" id="UP000254920"/>
    </source>
</evidence>
<dbReference type="InterPro" id="IPR004147">
    <property type="entry name" value="ABC1_dom"/>
</dbReference>
<dbReference type="OrthoDB" id="9795390at2"/>
<accession>A0A381DL39</accession>
<dbReference type="PROSITE" id="PS50011">
    <property type="entry name" value="PROTEIN_KINASE_DOM"/>
    <property type="match status" value="1"/>
</dbReference>
<dbReference type="Proteomes" id="UP000254920">
    <property type="component" value="Unassembled WGS sequence"/>
</dbReference>
<dbReference type="Pfam" id="PF03109">
    <property type="entry name" value="ABC1"/>
    <property type="match status" value="1"/>
</dbReference>
<reference evidence="2 3" key="1">
    <citation type="submission" date="2018-06" db="EMBL/GenBank/DDBJ databases">
        <authorList>
            <consortium name="Pathogen Informatics"/>
            <person name="Doyle S."/>
        </authorList>
    </citation>
    <scope>NUCLEOTIDE SEQUENCE [LARGE SCALE GENOMIC DNA]</scope>
    <source>
        <strain evidence="2 3">NCTC12475</strain>
    </source>
</reference>
<dbReference type="GO" id="GO:0005524">
    <property type="term" value="F:ATP binding"/>
    <property type="evidence" value="ECO:0007669"/>
    <property type="project" value="InterPro"/>
</dbReference>
<name>A0A381DL39_9BACT</name>
<dbReference type="InterPro" id="IPR050154">
    <property type="entry name" value="UbiB_kinase"/>
</dbReference>